<accession>A0AAD1UD31</accession>
<feature type="region of interest" description="Disordered" evidence="1">
    <location>
        <begin position="123"/>
        <end position="147"/>
    </location>
</feature>
<keyword evidence="3" id="KW-1185">Reference proteome</keyword>
<dbReference type="AlphaFoldDB" id="A0AAD1UD31"/>
<evidence type="ECO:0000256" key="1">
    <source>
        <dbReference type="SAM" id="MobiDB-lite"/>
    </source>
</evidence>
<sequence length="294" mass="34698">MNPHHCQKWKRRIKLNTKKFLRLCLNRNLKRDTAQGDKIPIKNYSIIRDKKSFTQIYKNLCCDTLDGRGKRVEQWLEDPEVLEKLTGKENKRNYVCFRQEMTPEQKRMNVLITDCDQGDRSYHNKIRREKSLSKQRSSKKSPIKNKNTKSGSIIINLIDDNSTTMSKNNLSNNETPLALKMIKNNSYQAFTRNSEYIKHKRLSTQKKQQSFKIPSLSEQEGQEFSEINSIPPFKQRRLTIKEPSLVKSNKSEIRQKKPSHLPNVLETQKKFLKKGYHKMFSKWTKRFEGSVTDS</sequence>
<dbReference type="EMBL" id="CAMPGE010007670">
    <property type="protein sequence ID" value="CAI2366584.1"/>
    <property type="molecule type" value="Genomic_DNA"/>
</dbReference>
<protein>
    <submittedName>
        <fullName evidence="2">Uncharacterized protein</fullName>
    </submittedName>
</protein>
<dbReference type="Proteomes" id="UP001295684">
    <property type="component" value="Unassembled WGS sequence"/>
</dbReference>
<feature type="compositionally biased region" description="Basic residues" evidence="1">
    <location>
        <begin position="136"/>
        <end position="147"/>
    </location>
</feature>
<evidence type="ECO:0000313" key="3">
    <source>
        <dbReference type="Proteomes" id="UP001295684"/>
    </source>
</evidence>
<evidence type="ECO:0000313" key="2">
    <source>
        <dbReference type="EMBL" id="CAI2366584.1"/>
    </source>
</evidence>
<comment type="caution">
    <text evidence="2">The sequence shown here is derived from an EMBL/GenBank/DDBJ whole genome shotgun (WGS) entry which is preliminary data.</text>
</comment>
<organism evidence="2 3">
    <name type="scientific">Euplotes crassus</name>
    <dbReference type="NCBI Taxonomy" id="5936"/>
    <lineage>
        <taxon>Eukaryota</taxon>
        <taxon>Sar</taxon>
        <taxon>Alveolata</taxon>
        <taxon>Ciliophora</taxon>
        <taxon>Intramacronucleata</taxon>
        <taxon>Spirotrichea</taxon>
        <taxon>Hypotrichia</taxon>
        <taxon>Euplotida</taxon>
        <taxon>Euplotidae</taxon>
        <taxon>Moneuplotes</taxon>
    </lineage>
</organism>
<proteinExistence type="predicted"/>
<name>A0AAD1UD31_EUPCR</name>
<gene>
    <name evidence="2" type="ORF">ECRASSUSDP1_LOCUS7857</name>
</gene>
<reference evidence="2" key="1">
    <citation type="submission" date="2023-07" db="EMBL/GenBank/DDBJ databases">
        <authorList>
            <consortium name="AG Swart"/>
            <person name="Singh M."/>
            <person name="Singh A."/>
            <person name="Seah K."/>
            <person name="Emmerich C."/>
        </authorList>
    </citation>
    <scope>NUCLEOTIDE SEQUENCE</scope>
    <source>
        <strain evidence="2">DP1</strain>
    </source>
</reference>